<name>A0A3M7T6C7_BRAPC</name>
<dbReference type="PROSITE" id="PS50076">
    <property type="entry name" value="DNAJ_2"/>
    <property type="match status" value="1"/>
</dbReference>
<dbReference type="PANTHER" id="PTHR44145:SF3">
    <property type="entry name" value="DNAJ HOMOLOG SUBFAMILY A MEMBER 3, MITOCHONDRIAL"/>
    <property type="match status" value="1"/>
</dbReference>
<dbReference type="PROSITE" id="PS00636">
    <property type="entry name" value="DNAJ_1"/>
    <property type="match status" value="1"/>
</dbReference>
<dbReference type="Gene3D" id="1.10.287.110">
    <property type="entry name" value="DnaJ domain"/>
    <property type="match status" value="1"/>
</dbReference>
<gene>
    <name evidence="3" type="ORF">BpHYR1_049002</name>
</gene>
<evidence type="ECO:0000313" key="3">
    <source>
        <dbReference type="EMBL" id="RNA43586.1"/>
    </source>
</evidence>
<reference evidence="3 4" key="1">
    <citation type="journal article" date="2018" name="Sci. Rep.">
        <title>Genomic signatures of local adaptation to the degree of environmental predictability in rotifers.</title>
        <authorList>
            <person name="Franch-Gras L."/>
            <person name="Hahn C."/>
            <person name="Garcia-Roger E.M."/>
            <person name="Carmona M.J."/>
            <person name="Serra M."/>
            <person name="Gomez A."/>
        </authorList>
    </citation>
    <scope>NUCLEOTIDE SEQUENCE [LARGE SCALE GENOMIC DNA]</scope>
    <source>
        <strain evidence="3">HYR1</strain>
    </source>
</reference>
<dbReference type="InterPro" id="IPR018253">
    <property type="entry name" value="DnaJ_domain_CS"/>
</dbReference>
<dbReference type="Pfam" id="PF00226">
    <property type="entry name" value="DnaJ"/>
    <property type="match status" value="1"/>
</dbReference>
<protein>
    <submittedName>
        <fullName evidence="3">DnaJ-like protein</fullName>
    </submittedName>
</protein>
<dbReference type="InterPro" id="IPR036869">
    <property type="entry name" value="J_dom_sf"/>
</dbReference>
<dbReference type="AlphaFoldDB" id="A0A3M7T6C7"/>
<dbReference type="Proteomes" id="UP000276133">
    <property type="component" value="Unassembled WGS sequence"/>
</dbReference>
<sequence length="178" mass="21281">MENKNLYTVLGIKSTSNLNEIKKAYYSLAKKFHPDKNKNVYAEEKFKQITNAYETLSDFERRCEYDTECGLNKFKDLDIHQEYRKHFRKNFIKVKKSDEKNSKSKKNDLETEFKIFNLNSTFKEANSDYDEAIFDLSDLTFESNSFESNRCEPIKLCQMDLKKKFFTNSSQKKRINFE</sequence>
<dbReference type="SMART" id="SM00271">
    <property type="entry name" value="DnaJ"/>
    <property type="match status" value="1"/>
</dbReference>
<dbReference type="PANTHER" id="PTHR44145">
    <property type="entry name" value="DNAJ HOMOLOG SUBFAMILY A MEMBER 3, MITOCHONDRIAL"/>
    <property type="match status" value="1"/>
</dbReference>
<accession>A0A3M7T6C7</accession>
<dbReference type="OrthoDB" id="376357at2759"/>
<evidence type="ECO:0000256" key="1">
    <source>
        <dbReference type="ARBA" id="ARBA00023186"/>
    </source>
</evidence>
<dbReference type="EMBL" id="REGN01000209">
    <property type="protein sequence ID" value="RNA43586.1"/>
    <property type="molecule type" value="Genomic_DNA"/>
</dbReference>
<comment type="caution">
    <text evidence="3">The sequence shown here is derived from an EMBL/GenBank/DDBJ whole genome shotgun (WGS) entry which is preliminary data.</text>
</comment>
<keyword evidence="4" id="KW-1185">Reference proteome</keyword>
<dbReference type="PRINTS" id="PR00625">
    <property type="entry name" value="JDOMAIN"/>
</dbReference>
<feature type="domain" description="J" evidence="2">
    <location>
        <begin position="5"/>
        <end position="69"/>
    </location>
</feature>
<keyword evidence="1" id="KW-0143">Chaperone</keyword>
<dbReference type="CDD" id="cd06257">
    <property type="entry name" value="DnaJ"/>
    <property type="match status" value="1"/>
</dbReference>
<evidence type="ECO:0000259" key="2">
    <source>
        <dbReference type="PROSITE" id="PS50076"/>
    </source>
</evidence>
<evidence type="ECO:0000313" key="4">
    <source>
        <dbReference type="Proteomes" id="UP000276133"/>
    </source>
</evidence>
<dbReference type="SUPFAM" id="SSF46565">
    <property type="entry name" value="Chaperone J-domain"/>
    <property type="match status" value="1"/>
</dbReference>
<dbReference type="InterPro" id="IPR051938">
    <property type="entry name" value="Apopto_cytoskel_mod"/>
</dbReference>
<proteinExistence type="predicted"/>
<dbReference type="InterPro" id="IPR001623">
    <property type="entry name" value="DnaJ_domain"/>
</dbReference>
<organism evidence="3 4">
    <name type="scientific">Brachionus plicatilis</name>
    <name type="common">Marine rotifer</name>
    <name type="synonym">Brachionus muelleri</name>
    <dbReference type="NCBI Taxonomy" id="10195"/>
    <lineage>
        <taxon>Eukaryota</taxon>
        <taxon>Metazoa</taxon>
        <taxon>Spiralia</taxon>
        <taxon>Gnathifera</taxon>
        <taxon>Rotifera</taxon>
        <taxon>Eurotatoria</taxon>
        <taxon>Monogononta</taxon>
        <taxon>Pseudotrocha</taxon>
        <taxon>Ploima</taxon>
        <taxon>Brachionidae</taxon>
        <taxon>Brachionus</taxon>
    </lineage>
</organism>
<dbReference type="STRING" id="10195.A0A3M7T6C7"/>